<gene>
    <name evidence="1" type="ORF">LCGC14_2196700</name>
</gene>
<dbReference type="EMBL" id="LAZR01028861">
    <property type="protein sequence ID" value="KKL61302.1"/>
    <property type="molecule type" value="Genomic_DNA"/>
</dbReference>
<reference evidence="1" key="1">
    <citation type="journal article" date="2015" name="Nature">
        <title>Complex archaea that bridge the gap between prokaryotes and eukaryotes.</title>
        <authorList>
            <person name="Spang A."/>
            <person name="Saw J.H."/>
            <person name="Jorgensen S.L."/>
            <person name="Zaremba-Niedzwiedzka K."/>
            <person name="Martijn J."/>
            <person name="Lind A.E."/>
            <person name="van Eijk R."/>
            <person name="Schleper C."/>
            <person name="Guy L."/>
            <person name="Ettema T.J."/>
        </authorList>
    </citation>
    <scope>NUCLEOTIDE SEQUENCE</scope>
</reference>
<dbReference type="AlphaFoldDB" id="A0A0F9GDS8"/>
<protein>
    <submittedName>
        <fullName evidence="1">Uncharacterized protein</fullName>
    </submittedName>
</protein>
<name>A0A0F9GDS8_9ZZZZ</name>
<organism evidence="1">
    <name type="scientific">marine sediment metagenome</name>
    <dbReference type="NCBI Taxonomy" id="412755"/>
    <lineage>
        <taxon>unclassified sequences</taxon>
        <taxon>metagenomes</taxon>
        <taxon>ecological metagenomes</taxon>
    </lineage>
</organism>
<proteinExistence type="predicted"/>
<comment type="caution">
    <text evidence="1">The sequence shown here is derived from an EMBL/GenBank/DDBJ whole genome shotgun (WGS) entry which is preliminary data.</text>
</comment>
<evidence type="ECO:0000313" key="1">
    <source>
        <dbReference type="EMBL" id="KKL61302.1"/>
    </source>
</evidence>
<feature type="non-terminal residue" evidence="1">
    <location>
        <position position="40"/>
    </location>
</feature>
<sequence length="40" mass="4700">MYTEILEKHGVTQTPNFTLSILTYEIGTLHKLKVYQERFG</sequence>
<accession>A0A0F9GDS8</accession>